<sequence>MPTLFTTPLLPRLHIRNKDSITLRAETCMSFRARTHKFSATFSSDKHPLSTTQSKHSRNIRTNTELAGELALDRRVFDEIPVSDKHTFAWNNLIQTHLANEDFDLVISTYLQMLLRGTARPDRRTLPRILTASWRSGDIFIGKQLHGHALKLGFSSDHYVVTALIEMYGRLDSVDTAKWVFEKSPQRNPVSWTLLARLYIKQNKPGLAIDMFNQMVDSGDEMDSVALATAVGACSILKSLQQGRKLHRIAMKYGLEFDALVSNTLLKMYVDCGSIKDARAIFDRMTSKDVITWTALINGYVKKGGFNEGLKLFRQMNMDGVVKPDSLTFSSVLPACARMAAHKHGKEIHGYLLRSGINLNIMVQNAVMDMYVKSGFIEYASRIFTRMKDKDVVSWTVMIMGYSLHGQGEQGVHLFCTMERKSSMHIDQVTYAAVLHACSTARMVEQGKFYFNCIKAPKVANYSLMVGLLARAGLFEEAKIFIEEQKVGRHTEVLKALLHGCRNHQQLVLGKRVIEQLCDLEPLNADNYVLLSNWYANGERWAMVHKLRETVRDMGLNPKKAYSWIEFRNKVHVFGTGDVSHPRSERIYGELQCLVKKIEDDEGYRPNPDFSLHDVEEERECIQIGHSEMLAISFGLITTQPSATIRVTKNLRVCRSCHDSAKLISKTLGQEIILKDLNCFHHFKDGFCSCGGFW</sequence>
<feature type="repeat" description="PPR" evidence="3">
    <location>
        <begin position="188"/>
        <end position="222"/>
    </location>
</feature>
<evidence type="ECO:0000256" key="3">
    <source>
        <dbReference type="PROSITE-ProRule" id="PRU00708"/>
    </source>
</evidence>
<dbReference type="AlphaFoldDB" id="A0A5N6R4E0"/>
<organism evidence="5 6">
    <name type="scientific">Carpinus fangiana</name>
    <dbReference type="NCBI Taxonomy" id="176857"/>
    <lineage>
        <taxon>Eukaryota</taxon>
        <taxon>Viridiplantae</taxon>
        <taxon>Streptophyta</taxon>
        <taxon>Embryophyta</taxon>
        <taxon>Tracheophyta</taxon>
        <taxon>Spermatophyta</taxon>
        <taxon>Magnoliopsida</taxon>
        <taxon>eudicotyledons</taxon>
        <taxon>Gunneridae</taxon>
        <taxon>Pentapetalae</taxon>
        <taxon>rosids</taxon>
        <taxon>fabids</taxon>
        <taxon>Fagales</taxon>
        <taxon>Betulaceae</taxon>
        <taxon>Carpinus</taxon>
    </lineage>
</organism>
<proteinExistence type="inferred from homology"/>
<evidence type="ECO:0000256" key="1">
    <source>
        <dbReference type="ARBA" id="ARBA00006643"/>
    </source>
</evidence>
<protein>
    <recommendedName>
        <fullName evidence="4">DYW domain-containing protein</fullName>
    </recommendedName>
</protein>
<dbReference type="InterPro" id="IPR011990">
    <property type="entry name" value="TPR-like_helical_dom_sf"/>
</dbReference>
<feature type="repeat" description="PPR" evidence="3">
    <location>
        <begin position="289"/>
        <end position="323"/>
    </location>
</feature>
<dbReference type="Pfam" id="PF01535">
    <property type="entry name" value="PPR"/>
    <property type="match status" value="1"/>
</dbReference>
<dbReference type="InterPro" id="IPR046848">
    <property type="entry name" value="E_motif"/>
</dbReference>
<dbReference type="PROSITE" id="PS51375">
    <property type="entry name" value="PPR"/>
    <property type="match status" value="3"/>
</dbReference>
<dbReference type="Pfam" id="PF13041">
    <property type="entry name" value="PPR_2"/>
    <property type="match status" value="2"/>
</dbReference>
<dbReference type="Pfam" id="PF14432">
    <property type="entry name" value="DYW_deaminase"/>
    <property type="match status" value="1"/>
</dbReference>
<dbReference type="FunFam" id="1.25.40.10:FF:000344">
    <property type="entry name" value="Pentatricopeptide repeat-containing protein"/>
    <property type="match status" value="1"/>
</dbReference>
<gene>
    <name evidence="5" type="ORF">FH972_009473</name>
</gene>
<dbReference type="EMBL" id="CM017323">
    <property type="protein sequence ID" value="KAE8023812.1"/>
    <property type="molecule type" value="Genomic_DNA"/>
</dbReference>
<dbReference type="SUPFAM" id="SSF81901">
    <property type="entry name" value="HCP-like"/>
    <property type="match status" value="1"/>
</dbReference>
<dbReference type="FunFam" id="1.25.40.10:FF:000090">
    <property type="entry name" value="Pentatricopeptide repeat-containing protein, chloroplastic"/>
    <property type="match status" value="1"/>
</dbReference>
<evidence type="ECO:0000313" key="5">
    <source>
        <dbReference type="EMBL" id="KAE8023812.1"/>
    </source>
</evidence>
<keyword evidence="2" id="KW-0677">Repeat</keyword>
<dbReference type="PANTHER" id="PTHR47926">
    <property type="entry name" value="PENTATRICOPEPTIDE REPEAT-CONTAINING PROTEIN"/>
    <property type="match status" value="1"/>
</dbReference>
<dbReference type="Pfam" id="PF20431">
    <property type="entry name" value="E_motif"/>
    <property type="match status" value="1"/>
</dbReference>
<dbReference type="InterPro" id="IPR046960">
    <property type="entry name" value="PPR_At4g14850-like_plant"/>
</dbReference>
<dbReference type="Proteomes" id="UP000327013">
    <property type="component" value="Chromosome 3"/>
</dbReference>
<dbReference type="GO" id="GO:0008270">
    <property type="term" value="F:zinc ion binding"/>
    <property type="evidence" value="ECO:0007669"/>
    <property type="project" value="InterPro"/>
</dbReference>
<dbReference type="PANTHER" id="PTHR47926:SF347">
    <property type="entry name" value="PENTATRICOPEPTIDE REPEAT-CONTAINING PROTEIN"/>
    <property type="match status" value="1"/>
</dbReference>
<comment type="similarity">
    <text evidence="1">Belongs to the PPR family. PCMP-H subfamily.</text>
</comment>
<dbReference type="OrthoDB" id="743409at2759"/>
<name>A0A5N6R4E0_9ROSI</name>
<dbReference type="NCBIfam" id="TIGR00756">
    <property type="entry name" value="PPR"/>
    <property type="match status" value="1"/>
</dbReference>
<dbReference type="GO" id="GO:0003723">
    <property type="term" value="F:RNA binding"/>
    <property type="evidence" value="ECO:0007669"/>
    <property type="project" value="InterPro"/>
</dbReference>
<reference evidence="5 6" key="1">
    <citation type="submission" date="2019-06" db="EMBL/GenBank/DDBJ databases">
        <title>A chromosomal-level reference genome of Carpinus fangiana (Coryloideae, Betulaceae).</title>
        <authorList>
            <person name="Yang X."/>
            <person name="Wang Z."/>
            <person name="Zhang L."/>
            <person name="Hao G."/>
            <person name="Liu J."/>
            <person name="Yang Y."/>
        </authorList>
    </citation>
    <scope>NUCLEOTIDE SEQUENCE [LARGE SCALE GENOMIC DNA]</scope>
    <source>
        <strain evidence="5">Cfa_2016G</strain>
        <tissue evidence="5">Leaf</tissue>
    </source>
</reference>
<evidence type="ECO:0000259" key="4">
    <source>
        <dbReference type="Pfam" id="PF14432"/>
    </source>
</evidence>
<feature type="domain" description="DYW" evidence="4">
    <location>
        <begin position="603"/>
        <end position="694"/>
    </location>
</feature>
<feature type="repeat" description="PPR" evidence="3">
    <location>
        <begin position="360"/>
        <end position="394"/>
    </location>
</feature>
<dbReference type="InterPro" id="IPR002885">
    <property type="entry name" value="PPR_rpt"/>
</dbReference>
<evidence type="ECO:0000313" key="6">
    <source>
        <dbReference type="Proteomes" id="UP000327013"/>
    </source>
</evidence>
<keyword evidence="6" id="KW-1185">Reference proteome</keyword>
<dbReference type="GO" id="GO:0009451">
    <property type="term" value="P:RNA modification"/>
    <property type="evidence" value="ECO:0007669"/>
    <property type="project" value="InterPro"/>
</dbReference>
<evidence type="ECO:0000256" key="2">
    <source>
        <dbReference type="ARBA" id="ARBA00022737"/>
    </source>
</evidence>
<accession>A0A5N6R4E0</accession>
<dbReference type="Gene3D" id="1.25.40.10">
    <property type="entry name" value="Tetratricopeptide repeat domain"/>
    <property type="match status" value="3"/>
</dbReference>
<dbReference type="InterPro" id="IPR032867">
    <property type="entry name" value="DYW_dom"/>
</dbReference>